<organism evidence="2 3">
    <name type="scientific">Streptosporangium longisporum</name>
    <dbReference type="NCBI Taxonomy" id="46187"/>
    <lineage>
        <taxon>Bacteria</taxon>
        <taxon>Bacillati</taxon>
        <taxon>Actinomycetota</taxon>
        <taxon>Actinomycetes</taxon>
        <taxon>Streptosporangiales</taxon>
        <taxon>Streptosporangiaceae</taxon>
        <taxon>Streptosporangium</taxon>
    </lineage>
</organism>
<evidence type="ECO:0000256" key="1">
    <source>
        <dbReference type="SAM" id="MobiDB-lite"/>
    </source>
</evidence>
<feature type="compositionally biased region" description="Low complexity" evidence="1">
    <location>
        <begin position="1"/>
        <end position="18"/>
    </location>
</feature>
<evidence type="ECO:0000313" key="2">
    <source>
        <dbReference type="EMBL" id="GAA3009649.1"/>
    </source>
</evidence>
<evidence type="ECO:0000313" key="3">
    <source>
        <dbReference type="Proteomes" id="UP001499930"/>
    </source>
</evidence>
<reference evidence="3" key="1">
    <citation type="journal article" date="2019" name="Int. J. Syst. Evol. Microbiol.">
        <title>The Global Catalogue of Microorganisms (GCM) 10K type strain sequencing project: providing services to taxonomists for standard genome sequencing and annotation.</title>
        <authorList>
            <consortium name="The Broad Institute Genomics Platform"/>
            <consortium name="The Broad Institute Genome Sequencing Center for Infectious Disease"/>
            <person name="Wu L."/>
            <person name="Ma J."/>
        </authorList>
    </citation>
    <scope>NUCLEOTIDE SEQUENCE [LARGE SCALE GENOMIC DNA]</scope>
    <source>
        <strain evidence="3">JCM 3106</strain>
    </source>
</reference>
<gene>
    <name evidence="2" type="ORF">GCM10017559_35200</name>
</gene>
<protein>
    <submittedName>
        <fullName evidence="2">Uncharacterized protein</fullName>
    </submittedName>
</protein>
<sequence>MSRATRAATASPRAGAGPETTRTRSVSTENLRVMNVKGGSVSFAIENGVCRLVTAAPRAGYEAKVASAPGWIRVDLVRGEHGSAVFCIGAEGRTDLWEY</sequence>
<proteinExistence type="predicted"/>
<accession>A0ABP6KGR7</accession>
<keyword evidence="3" id="KW-1185">Reference proteome</keyword>
<feature type="region of interest" description="Disordered" evidence="1">
    <location>
        <begin position="1"/>
        <end position="25"/>
    </location>
</feature>
<dbReference type="EMBL" id="BAAAWD010000007">
    <property type="protein sequence ID" value="GAA3009649.1"/>
    <property type="molecule type" value="Genomic_DNA"/>
</dbReference>
<name>A0ABP6KGR7_9ACTN</name>
<dbReference type="Proteomes" id="UP001499930">
    <property type="component" value="Unassembled WGS sequence"/>
</dbReference>
<comment type="caution">
    <text evidence="2">The sequence shown here is derived from an EMBL/GenBank/DDBJ whole genome shotgun (WGS) entry which is preliminary data.</text>
</comment>